<sequence length="344" mass="39582">MTEIVIDAKNTEGTVKQLRVALRGTIEERWGEHTLTMDNDLAKGTIRFITFDWGVSLLEYDITFFDDICLVMDASEFNPIHFTYCLEGHCGHRFGYQPEDDIKTLEQFQSVIITSRDGGYNHAYFPANKKLEINVIQITRKHFLKKRLNNLDALNKKLYEVFLDTDHNKEFAFFGAYNLKLANKIGALRKIRTKGMIRLMSIEGMVYEILSLHILQHDKTIKDKSPNTSLLHSELRIVRKLAKNIIKDVSKEYSLEGLALESGLSQAKLQEGFKSLYARTVTEYIRHSRLEAARDLIRTTDLNISQIVYSIGFSSRSYFSKIFKNKYGISPSEFQNNALVTVKA</sequence>
<dbReference type="EMBL" id="JABTCG010000002">
    <property type="protein sequence ID" value="MBD0850089.1"/>
    <property type="molecule type" value="Genomic_DNA"/>
</dbReference>
<dbReference type="RefSeq" id="WP_188313233.1">
    <property type="nucleotide sequence ID" value="NZ_JABTCG010000002.1"/>
</dbReference>
<evidence type="ECO:0000256" key="1">
    <source>
        <dbReference type="ARBA" id="ARBA00023015"/>
    </source>
</evidence>
<keyword evidence="2" id="KW-0238">DNA-binding</keyword>
<reference evidence="5 6" key="1">
    <citation type="submission" date="2020-05" db="EMBL/GenBank/DDBJ databases">
        <title>The draft genome sequence of Maribacter arenosus CAU 1321.</title>
        <authorList>
            <person name="Mu L."/>
        </authorList>
    </citation>
    <scope>NUCLEOTIDE SEQUENCE [LARGE SCALE GENOMIC DNA]</scope>
    <source>
        <strain evidence="5 6">CAU 1321</strain>
    </source>
</reference>
<evidence type="ECO:0000313" key="5">
    <source>
        <dbReference type="EMBL" id="MBD0850089.1"/>
    </source>
</evidence>
<feature type="domain" description="HTH araC/xylS-type" evidence="4">
    <location>
        <begin position="239"/>
        <end position="337"/>
    </location>
</feature>
<keyword evidence="1" id="KW-0805">Transcription regulation</keyword>
<dbReference type="PANTHER" id="PTHR47893:SF1">
    <property type="entry name" value="REGULATORY PROTEIN PCHR"/>
    <property type="match status" value="1"/>
</dbReference>
<dbReference type="SUPFAM" id="SSF46689">
    <property type="entry name" value="Homeodomain-like"/>
    <property type="match status" value="1"/>
</dbReference>
<dbReference type="Gene3D" id="1.10.10.60">
    <property type="entry name" value="Homeodomain-like"/>
    <property type="match status" value="2"/>
</dbReference>
<evidence type="ECO:0000256" key="3">
    <source>
        <dbReference type="ARBA" id="ARBA00023163"/>
    </source>
</evidence>
<evidence type="ECO:0000313" key="6">
    <source>
        <dbReference type="Proteomes" id="UP000598350"/>
    </source>
</evidence>
<name>A0ABR7V8V1_9FLAO</name>
<keyword evidence="3" id="KW-0804">Transcription</keyword>
<accession>A0ABR7V8V1</accession>
<evidence type="ECO:0000256" key="2">
    <source>
        <dbReference type="ARBA" id="ARBA00023125"/>
    </source>
</evidence>
<gene>
    <name evidence="5" type="ORF">HPE63_05355</name>
</gene>
<comment type="caution">
    <text evidence="5">The sequence shown here is derived from an EMBL/GenBank/DDBJ whole genome shotgun (WGS) entry which is preliminary data.</text>
</comment>
<dbReference type="InterPro" id="IPR020449">
    <property type="entry name" value="Tscrpt_reg_AraC-type_HTH"/>
</dbReference>
<evidence type="ECO:0000259" key="4">
    <source>
        <dbReference type="PROSITE" id="PS01124"/>
    </source>
</evidence>
<dbReference type="Proteomes" id="UP000598350">
    <property type="component" value="Unassembled WGS sequence"/>
</dbReference>
<dbReference type="PROSITE" id="PS01124">
    <property type="entry name" value="HTH_ARAC_FAMILY_2"/>
    <property type="match status" value="1"/>
</dbReference>
<keyword evidence="6" id="KW-1185">Reference proteome</keyword>
<proteinExistence type="predicted"/>
<dbReference type="InterPro" id="IPR018060">
    <property type="entry name" value="HTH_AraC"/>
</dbReference>
<dbReference type="InterPro" id="IPR009057">
    <property type="entry name" value="Homeodomain-like_sf"/>
</dbReference>
<dbReference type="SMART" id="SM00342">
    <property type="entry name" value="HTH_ARAC"/>
    <property type="match status" value="1"/>
</dbReference>
<dbReference type="PRINTS" id="PR00032">
    <property type="entry name" value="HTHARAC"/>
</dbReference>
<dbReference type="InterPro" id="IPR053142">
    <property type="entry name" value="PchR_regulatory_protein"/>
</dbReference>
<dbReference type="PANTHER" id="PTHR47893">
    <property type="entry name" value="REGULATORY PROTEIN PCHR"/>
    <property type="match status" value="1"/>
</dbReference>
<organism evidence="5 6">
    <name type="scientific">Maribacter arenosus</name>
    <dbReference type="NCBI Taxonomy" id="1854708"/>
    <lineage>
        <taxon>Bacteria</taxon>
        <taxon>Pseudomonadati</taxon>
        <taxon>Bacteroidota</taxon>
        <taxon>Flavobacteriia</taxon>
        <taxon>Flavobacteriales</taxon>
        <taxon>Flavobacteriaceae</taxon>
        <taxon>Maribacter</taxon>
    </lineage>
</organism>
<protein>
    <submittedName>
        <fullName evidence="5">Helix-turn-helix transcriptional regulator</fullName>
    </submittedName>
</protein>
<dbReference type="Pfam" id="PF12833">
    <property type="entry name" value="HTH_18"/>
    <property type="match status" value="1"/>
</dbReference>